<evidence type="ECO:0000256" key="1">
    <source>
        <dbReference type="ARBA" id="ARBA00022737"/>
    </source>
</evidence>
<dbReference type="Gene3D" id="3.30.63.10">
    <property type="entry name" value="Guanylate Kinase phosphate binding domain"/>
    <property type="match status" value="1"/>
</dbReference>
<keyword evidence="6" id="KW-1185">Reference proteome</keyword>
<feature type="region of interest" description="Disordered" evidence="2">
    <location>
        <begin position="1789"/>
        <end position="1822"/>
    </location>
</feature>
<dbReference type="CDD" id="cd06733">
    <property type="entry name" value="PDZ3_MAGI-1_3-like"/>
    <property type="match status" value="1"/>
</dbReference>
<feature type="compositionally biased region" description="Basic and acidic residues" evidence="2">
    <location>
        <begin position="1813"/>
        <end position="1822"/>
    </location>
</feature>
<keyword evidence="5" id="KW-0418">Kinase</keyword>
<dbReference type="InterPro" id="IPR027417">
    <property type="entry name" value="P-loop_NTPase"/>
</dbReference>
<gene>
    <name evidence="5" type="ORF">H4Q32_006771</name>
</gene>
<dbReference type="PANTHER" id="PTHR10316">
    <property type="entry name" value="MEMBRANE ASSOCIATED GUANYLATE KINASE-RELATED"/>
    <property type="match status" value="1"/>
</dbReference>
<dbReference type="CDD" id="cd06731">
    <property type="entry name" value="PDZ1_MAGI-1_3-like"/>
    <property type="match status" value="1"/>
</dbReference>
<dbReference type="PROSITE" id="PS50020">
    <property type="entry name" value="WW_DOMAIN_2"/>
    <property type="match status" value="1"/>
</dbReference>
<accession>A0ABQ8MEA8</accession>
<feature type="compositionally biased region" description="Gly residues" evidence="2">
    <location>
        <begin position="1792"/>
        <end position="1802"/>
    </location>
</feature>
<dbReference type="SUPFAM" id="SSF50156">
    <property type="entry name" value="PDZ domain-like"/>
    <property type="match status" value="5"/>
</dbReference>
<feature type="compositionally biased region" description="Polar residues" evidence="2">
    <location>
        <begin position="1510"/>
        <end position="1523"/>
    </location>
</feature>
<feature type="region of interest" description="Disordered" evidence="2">
    <location>
        <begin position="355"/>
        <end position="376"/>
    </location>
</feature>
<feature type="compositionally biased region" description="Low complexity" evidence="2">
    <location>
        <begin position="1550"/>
        <end position="1570"/>
    </location>
</feature>
<feature type="compositionally biased region" description="Polar residues" evidence="2">
    <location>
        <begin position="1666"/>
        <end position="1681"/>
    </location>
</feature>
<dbReference type="CDD" id="cd06732">
    <property type="entry name" value="PDZ2_MAGI-1_3-like"/>
    <property type="match status" value="1"/>
</dbReference>
<dbReference type="SMART" id="SM00228">
    <property type="entry name" value="PDZ"/>
    <property type="match status" value="5"/>
</dbReference>
<dbReference type="CDD" id="cd06734">
    <property type="entry name" value="PDZ4_MAGI-1_3-like"/>
    <property type="match status" value="1"/>
</dbReference>
<feature type="compositionally biased region" description="Polar residues" evidence="2">
    <location>
        <begin position="1735"/>
        <end position="1746"/>
    </location>
</feature>
<dbReference type="SMART" id="SM00456">
    <property type="entry name" value="WW"/>
    <property type="match status" value="2"/>
</dbReference>
<keyword evidence="1" id="KW-0677">Repeat</keyword>
<evidence type="ECO:0000259" key="4">
    <source>
        <dbReference type="PROSITE" id="PS50106"/>
    </source>
</evidence>
<dbReference type="PANTHER" id="PTHR10316:SF77">
    <property type="entry name" value="MEMBRANE-ASSOCIATED GUANYLATE KINASE, WW AND PDZ DOMAIN-CONTAINING PROTEIN 1 ISOFORM X1"/>
    <property type="match status" value="1"/>
</dbReference>
<dbReference type="InterPro" id="IPR001202">
    <property type="entry name" value="WW_dom"/>
</dbReference>
<dbReference type="SUPFAM" id="SSF52540">
    <property type="entry name" value="P-loop containing nucleoside triphosphate hydrolases"/>
    <property type="match status" value="1"/>
</dbReference>
<feature type="compositionally biased region" description="Gly residues" evidence="2">
    <location>
        <begin position="1102"/>
        <end position="1114"/>
    </location>
</feature>
<dbReference type="CDD" id="cd00201">
    <property type="entry name" value="WW"/>
    <property type="match status" value="1"/>
</dbReference>
<feature type="compositionally biased region" description="Basic and acidic residues" evidence="2">
    <location>
        <begin position="1641"/>
        <end position="1665"/>
    </location>
</feature>
<feature type="domain" description="PDZ" evidence="4">
    <location>
        <begin position="1130"/>
        <end position="1226"/>
    </location>
</feature>
<dbReference type="Pfam" id="PF16666">
    <property type="entry name" value="MAGI_u5"/>
    <property type="match status" value="1"/>
</dbReference>
<organism evidence="5 6">
    <name type="scientific">Labeo rohita</name>
    <name type="common">Indian major carp</name>
    <name type="synonym">Cyprinus rohita</name>
    <dbReference type="NCBI Taxonomy" id="84645"/>
    <lineage>
        <taxon>Eukaryota</taxon>
        <taxon>Metazoa</taxon>
        <taxon>Chordata</taxon>
        <taxon>Craniata</taxon>
        <taxon>Vertebrata</taxon>
        <taxon>Euteleostomi</taxon>
        <taxon>Actinopterygii</taxon>
        <taxon>Neopterygii</taxon>
        <taxon>Teleostei</taxon>
        <taxon>Ostariophysi</taxon>
        <taxon>Cypriniformes</taxon>
        <taxon>Cyprinidae</taxon>
        <taxon>Labeoninae</taxon>
        <taxon>Labeonini</taxon>
        <taxon>Labeo</taxon>
    </lineage>
</organism>
<feature type="region of interest" description="Disordered" evidence="2">
    <location>
        <begin position="1058"/>
        <end position="1114"/>
    </location>
</feature>
<dbReference type="PROSITE" id="PS50106">
    <property type="entry name" value="PDZ"/>
    <property type="match status" value="5"/>
</dbReference>
<evidence type="ECO:0000256" key="2">
    <source>
        <dbReference type="SAM" id="MobiDB-lite"/>
    </source>
</evidence>
<dbReference type="Gene3D" id="2.20.70.10">
    <property type="match status" value="2"/>
</dbReference>
<keyword evidence="5" id="KW-0808">Transferase</keyword>
<name>A0ABQ8MEA8_LABRO</name>
<dbReference type="CDD" id="cd06735">
    <property type="entry name" value="PDZ5_MAGI-1_3-like"/>
    <property type="match status" value="1"/>
</dbReference>
<reference evidence="5 6" key="1">
    <citation type="submission" date="2022-01" db="EMBL/GenBank/DDBJ databases">
        <title>A high-quality chromosome-level genome assembly of rohu carp, Labeo rohita.</title>
        <authorList>
            <person name="Arick M.A. II"/>
            <person name="Hsu C.-Y."/>
            <person name="Magbanua Z."/>
            <person name="Pechanova O."/>
            <person name="Grover C."/>
            <person name="Miller E."/>
            <person name="Thrash A."/>
            <person name="Ezzel L."/>
            <person name="Alam S."/>
            <person name="Benzie J."/>
            <person name="Hamilton M."/>
            <person name="Karsi A."/>
            <person name="Lawrence M.L."/>
            <person name="Peterson D.G."/>
        </authorList>
    </citation>
    <scope>NUCLEOTIDE SEQUENCE [LARGE SCALE GENOMIC DNA]</scope>
    <source>
        <strain evidence="6">BAU-BD-2019</strain>
        <tissue evidence="5">Blood</tissue>
    </source>
</reference>
<dbReference type="PROSITE" id="PS00856">
    <property type="entry name" value="GUANYLATE_KINASE_1"/>
    <property type="match status" value="1"/>
</dbReference>
<feature type="region of interest" description="Disordered" evidence="2">
    <location>
        <begin position="432"/>
        <end position="465"/>
    </location>
</feature>
<feature type="domain" description="PDZ" evidence="4">
    <location>
        <begin position="574"/>
        <end position="643"/>
    </location>
</feature>
<evidence type="ECO:0000313" key="5">
    <source>
        <dbReference type="EMBL" id="KAI2661225.1"/>
    </source>
</evidence>
<feature type="region of interest" description="Disordered" evidence="2">
    <location>
        <begin position="867"/>
        <end position="894"/>
    </location>
</feature>
<feature type="domain" description="WW" evidence="3">
    <location>
        <begin position="461"/>
        <end position="494"/>
    </location>
</feature>
<proteinExistence type="predicted"/>
<evidence type="ECO:0000313" key="6">
    <source>
        <dbReference type="Proteomes" id="UP000830375"/>
    </source>
</evidence>
<feature type="compositionally biased region" description="Basic and acidic residues" evidence="2">
    <location>
        <begin position="433"/>
        <end position="443"/>
    </location>
</feature>
<protein>
    <submittedName>
        <fullName evidence="5">Membrane-associated guanylate kinase, WW and PDZ domain-containing protein 1</fullName>
    </submittedName>
</protein>
<feature type="region of interest" description="Disordered" evidence="2">
    <location>
        <begin position="1510"/>
        <end position="1777"/>
    </location>
</feature>
<feature type="compositionally biased region" description="Basic and acidic residues" evidence="2">
    <location>
        <begin position="1682"/>
        <end position="1703"/>
    </location>
</feature>
<dbReference type="SUPFAM" id="SSF51045">
    <property type="entry name" value="WW domain"/>
    <property type="match status" value="2"/>
</dbReference>
<comment type="caution">
    <text evidence="5">The sequence shown here is derived from an EMBL/GenBank/DDBJ whole genome shotgun (WGS) entry which is preliminary data.</text>
</comment>
<evidence type="ECO:0000259" key="3">
    <source>
        <dbReference type="PROSITE" id="PS50020"/>
    </source>
</evidence>
<dbReference type="InterPro" id="IPR001478">
    <property type="entry name" value="PDZ"/>
</dbReference>
<dbReference type="Gene3D" id="2.30.42.10">
    <property type="match status" value="5"/>
</dbReference>
<dbReference type="GO" id="GO:0016301">
    <property type="term" value="F:kinase activity"/>
    <property type="evidence" value="ECO:0007669"/>
    <property type="project" value="UniProtKB-KW"/>
</dbReference>
<dbReference type="Proteomes" id="UP000830375">
    <property type="component" value="Unassembled WGS sequence"/>
</dbReference>
<dbReference type="PROSITE" id="PS01159">
    <property type="entry name" value="WW_DOMAIN_1"/>
    <property type="match status" value="1"/>
</dbReference>
<feature type="compositionally biased region" description="Polar residues" evidence="2">
    <location>
        <begin position="1617"/>
        <end position="1633"/>
    </location>
</feature>
<dbReference type="InterPro" id="IPR036034">
    <property type="entry name" value="PDZ_sf"/>
</dbReference>
<sequence length="1822" mass="199040">MALHSPLSISLSLTHTHTHTRELIQFIWALWTARCCTETLFRAEAGSCSVRKRRTERSANLMARETNGAIRGRGPGVGVHNPLYVSNTAVPYDCVTHRSPLDVKYGSCTDTGSSSSLDWSVCIDVVNRYRYQQTTHTHSRDGVKSSRCLAAFGHTMLCSDSRQTAGLRYQGCCCLYASEGNREQHPAADALITIASVRSPTRSGRWEPEPSVSCQSIRAVYEEKSSGFICGSVTVCPSALLRRGTTRPPRDRELHGVDYNFLSVEDFLELERSNYYGTPKPPIQPLSRTVITHDALRDSCTGSQKSCDRMQHAGVERTALQEDADMNNTFTGDSSRPDVHGVVRDNAPTYVLNNMAASPPSKHPGLPPDEDPLGPLPDNWEMAYTENGEIYFIEYEPCTTPLTLNESSSHTLTQNTVVLSCHNTKTTSWMDPRCQDKQPKPLEDCDDDEEGVHTEELDNDLELPPGWEKIDDPVYGVYYVDHINRKTQYENPVLEARRQKQLDAQQSPEGGRYIREWIEEHSSAGAAIGSYVPSHLETYRDPQNSPSAPQAPGPKRGKPFFTRNPAELKGTFISTKLLKSRRGFGFTVVGGDEPDEFLQIKSLVLDGPAAVDGKMETGDVIVSVNDTIVLGYTHAQVVKIFQSIPIGSMVQLELCRGYPLPFDPDDPNTSLVTSVAILDKEPIIVNSQEGFEPIPGLPVQMTSGGGGTVEPVPYGPAADSALMGTADSCLAYASDVVTLASSIATQPELITVHIEKGDKGFGFTIADSLVGGGQKVKQIVDYPRCRGLKEGDILLEVNKRNVQGMSHNQIVDLLSKCPRGSEVTLLVQRVRVLCDMRVMISLSLCRCLTGVLQPKRSPKVLHSICSHRSTHTNSPGRPEPIVPADTLGAPPPVPPPPTQPLPVLPPFDGPSANGTLQKKPDPFKIWAQSRSMYESRVPDSQEQDIFLWRKDTGFGFRILGGNEPGEPSTQILIKFCHVERVKRDMKNRVQIYIGHIVKYGSADEDGRLRSGDELICVDGTAVVGKSHQLVVQLMQQAAKQGHVNLTVRRKTAYGVYKGEVDVPPSPASSHHSSTQAPSLTEEKRTPQGSQNSLNTVSSGSGSTSGIGSGGGGGSGSTVVAMAPAVLQPYDVEIQRGENEGFGFVIVSSVSRPDAATTFAGNTCAAMPHKIGRIIECSPADRCGKLKVGDRILAVNSCSITNKSHSDIVNLIKEAGNTVTLRIIPGDGEFVSDINAAAVSHIEISTGTFVSFFLLCSCVDLLACFGTLSDCMVLQMASCPPQALFAIAWNSNNKSKQTLTQPAIYSQRESKGFGFSLRGGKEYNMDLYVLRLAEDGAAVKNGKMRVGDEILEINGESTKNMKHSRAIELIKNGGRRARLVLKRGDGSVPEYAMMGPHLAACLRNDKLGEPCFYLMGQNQATVCKGRSVRTCVVALTCSHATLSSHPGESTQPIACSMDSCSRWMLSVECSDACVMHNGPNDSYPPSPGPQNNSEVRTLLASGPFHHLSESSYTSEYHTPFQPKQHQPKDRQYDQARERERDGGTGPYSGAPHHPSWNNRPSPSPSPDSSKNGSHRKVKKSESESGITKLFKTLRKEGGFGRKTSNQDLLKRGRKVSVDAQSGAGSQVRSGSLDRSSARKRNISPDRRRAKSVDRRATRSYKDRSPERSYQGSSQDLLCQISTPERHLRPQKEPQTPRRNYDKESYFASTPERSHKPPAHALAHSHTPERGLKNRNILLNGSPSSQADRQGYFINGASERHFHRKSDSSSDGSYLEEGATPQLRDYYNALKAGGANGTGVGRGLGQNSPSKRRLYKENHADLSI</sequence>
<dbReference type="Pfam" id="PF00595">
    <property type="entry name" value="PDZ"/>
    <property type="match status" value="5"/>
</dbReference>
<feature type="domain" description="PDZ" evidence="4">
    <location>
        <begin position="751"/>
        <end position="829"/>
    </location>
</feature>
<dbReference type="Pfam" id="PF00397">
    <property type="entry name" value="WW"/>
    <property type="match status" value="1"/>
</dbReference>
<feature type="compositionally biased region" description="Low complexity" evidence="2">
    <location>
        <begin position="1067"/>
        <end position="1078"/>
    </location>
</feature>
<feature type="compositionally biased region" description="Basic and acidic residues" evidence="2">
    <location>
        <begin position="1525"/>
        <end position="1541"/>
    </location>
</feature>
<feature type="region of interest" description="Disordered" evidence="2">
    <location>
        <begin position="536"/>
        <end position="562"/>
    </location>
</feature>
<dbReference type="InterPro" id="IPR036020">
    <property type="entry name" value="WW_dom_sf"/>
</dbReference>
<feature type="domain" description="PDZ" evidence="4">
    <location>
        <begin position="1302"/>
        <end position="1384"/>
    </location>
</feature>
<feature type="domain" description="PDZ" evidence="4">
    <location>
        <begin position="944"/>
        <end position="1049"/>
    </location>
</feature>
<dbReference type="InterPro" id="IPR020590">
    <property type="entry name" value="Guanylate_kinase_CS"/>
</dbReference>
<dbReference type="EMBL" id="JACTAM010000008">
    <property type="protein sequence ID" value="KAI2661225.1"/>
    <property type="molecule type" value="Genomic_DNA"/>
</dbReference>